<dbReference type="InterPro" id="IPR005232">
    <property type="entry name" value="LarE"/>
</dbReference>
<dbReference type="EMBL" id="CP136422">
    <property type="protein sequence ID" value="WPX75023.1"/>
    <property type="molecule type" value="Genomic_DNA"/>
</dbReference>
<name>A0ABZ0UDP6_9FIRM</name>
<dbReference type="PANTHER" id="PTHR43169:SF2">
    <property type="entry name" value="NAD_GMP SYNTHASE DOMAIN-CONTAINING PROTEIN"/>
    <property type="match status" value="1"/>
</dbReference>
<dbReference type="GO" id="GO:0016829">
    <property type="term" value="F:lyase activity"/>
    <property type="evidence" value="ECO:0007669"/>
    <property type="project" value="UniProtKB-KW"/>
</dbReference>
<feature type="domain" description="Asparagine synthetase" evidence="1">
    <location>
        <begin position="24"/>
        <end position="88"/>
    </location>
</feature>
<dbReference type="InterPro" id="IPR001962">
    <property type="entry name" value="Asn_synthase"/>
</dbReference>
<evidence type="ECO:0000313" key="2">
    <source>
        <dbReference type="EMBL" id="WPX75023.1"/>
    </source>
</evidence>
<evidence type="ECO:0000259" key="1">
    <source>
        <dbReference type="Pfam" id="PF00733"/>
    </source>
</evidence>
<dbReference type="InterPro" id="IPR014729">
    <property type="entry name" value="Rossmann-like_a/b/a_fold"/>
</dbReference>
<dbReference type="Proteomes" id="UP001325248">
    <property type="component" value="Chromosome"/>
</dbReference>
<dbReference type="SUPFAM" id="SSF52402">
    <property type="entry name" value="Adenine nucleotide alpha hydrolases-like"/>
    <property type="match status" value="1"/>
</dbReference>
<keyword evidence="3" id="KW-1185">Reference proteome</keyword>
<proteinExistence type="predicted"/>
<dbReference type="PIRSF" id="PIRSF006661">
    <property type="entry name" value="PP-lp_UCP006661"/>
    <property type="match status" value="1"/>
</dbReference>
<organism evidence="2 3">
    <name type="scientific">Blautia producta</name>
    <dbReference type="NCBI Taxonomy" id="33035"/>
    <lineage>
        <taxon>Bacteria</taxon>
        <taxon>Bacillati</taxon>
        <taxon>Bacillota</taxon>
        <taxon>Clostridia</taxon>
        <taxon>Lachnospirales</taxon>
        <taxon>Lachnospiraceae</taxon>
        <taxon>Blautia</taxon>
    </lineage>
</organism>
<dbReference type="EC" id="4.4.1.37" evidence="2"/>
<protein>
    <submittedName>
        <fullName evidence="2">Pyridinium-3,5-bisthiocarboxylic acid mononucleotide synthase</fullName>
        <ecNumber evidence="2">4.4.1.37</ecNumber>
    </submittedName>
</protein>
<dbReference type="PANTHER" id="PTHR43169">
    <property type="entry name" value="EXSB FAMILY PROTEIN"/>
    <property type="match status" value="1"/>
</dbReference>
<dbReference type="Pfam" id="PF00733">
    <property type="entry name" value="Asn_synthase"/>
    <property type="match status" value="1"/>
</dbReference>
<gene>
    <name evidence="2" type="primary">larE</name>
    <name evidence="2" type="ORF">BLCOC_33800</name>
</gene>
<keyword evidence="2" id="KW-0456">Lyase</keyword>
<evidence type="ECO:0000313" key="3">
    <source>
        <dbReference type="Proteomes" id="UP001325248"/>
    </source>
</evidence>
<sequence>MMKRDFTEKEEKLFSIMKQYTSRDACIAFSGGTDSSLLLKLAVECAKEDIKIYAVTFDTVLHPSCDLEIAKRVAKEMGAIHKVIFINELEDSGIRHNPVDRCYRCKKLLFEKLMDFAGEICAGEVLEGTNEDDLHVYRPGLRAVREMGVKSPLAEAGLTKQEVRSLAEKLGISVANRPAAPCLATRLPYGADLQTDILRKIEAGETYLKQAGFPVVRLRLHENIARIEIPVSDFSSFIEKRQEITERLKQTGFSYITLDMEGFRSGSMDETLPEAGTEK</sequence>
<dbReference type="Gene3D" id="3.40.50.620">
    <property type="entry name" value="HUPs"/>
    <property type="match status" value="1"/>
</dbReference>
<reference evidence="2" key="1">
    <citation type="submission" date="2023-10" db="EMBL/GenBank/DDBJ databases">
        <title>Genome sequence of Blautia coccoides DSM 935.</title>
        <authorList>
            <person name="Boeer T."/>
            <person name="Bengelsdorf F.R."/>
            <person name="Daniel R."/>
            <person name="Poehlein A."/>
        </authorList>
    </citation>
    <scope>NUCLEOTIDE SEQUENCE [LARGE SCALE GENOMIC DNA]</scope>
    <source>
        <strain evidence="2">DSM 935</strain>
    </source>
</reference>
<accession>A0ABZ0UDP6</accession>
<dbReference type="CDD" id="cd01990">
    <property type="entry name" value="LarE-like"/>
    <property type="match status" value="1"/>
</dbReference>
<dbReference type="InterPro" id="IPR052188">
    <property type="entry name" value="Ni-pincer_cofactor_biosynth"/>
</dbReference>
<dbReference type="NCBIfam" id="TIGR00268">
    <property type="entry name" value="ATP-dependent sacrificial sulfur transferase LarE"/>
    <property type="match status" value="1"/>
</dbReference>